<organism evidence="2 3">
    <name type="scientific">Phytophthora pseudosyringae</name>
    <dbReference type="NCBI Taxonomy" id="221518"/>
    <lineage>
        <taxon>Eukaryota</taxon>
        <taxon>Sar</taxon>
        <taxon>Stramenopiles</taxon>
        <taxon>Oomycota</taxon>
        <taxon>Peronosporomycetes</taxon>
        <taxon>Peronosporales</taxon>
        <taxon>Peronosporaceae</taxon>
        <taxon>Phytophthora</taxon>
    </lineage>
</organism>
<dbReference type="EMBL" id="JAGDFM010000019">
    <property type="protein sequence ID" value="KAG7391631.1"/>
    <property type="molecule type" value="Genomic_DNA"/>
</dbReference>
<dbReference type="AlphaFoldDB" id="A0A8T1WEL2"/>
<evidence type="ECO:0000313" key="3">
    <source>
        <dbReference type="Proteomes" id="UP000694044"/>
    </source>
</evidence>
<reference evidence="2" key="1">
    <citation type="submission" date="2021-02" db="EMBL/GenBank/DDBJ databases">
        <authorList>
            <person name="Palmer J.M."/>
        </authorList>
    </citation>
    <scope>NUCLEOTIDE SEQUENCE</scope>
    <source>
        <strain evidence="2">SCRP734</strain>
    </source>
</reference>
<evidence type="ECO:0000256" key="1">
    <source>
        <dbReference type="SAM" id="MobiDB-lite"/>
    </source>
</evidence>
<sequence length="179" mass="18488">MLFSVDFFSRPFDHFLSSDAPATRSPTRNPTLAVLFPPVATTASDAYTFVGSSLHGDVICDIVPDTEDPLTPGSDPSTSDVGLPVTEAFEPPTSSPDVGLGAQSDASPDPSASDAGLDAVTVPGTLTASPRVGSGAQSVLSSDYGPVDSHRPGFRSRLYASFDGGFRPSSGRCAFAWCV</sequence>
<dbReference type="Proteomes" id="UP000694044">
    <property type="component" value="Unassembled WGS sequence"/>
</dbReference>
<evidence type="ECO:0000313" key="2">
    <source>
        <dbReference type="EMBL" id="KAG7391631.1"/>
    </source>
</evidence>
<name>A0A8T1WEL2_9STRA</name>
<feature type="region of interest" description="Disordered" evidence="1">
    <location>
        <begin position="65"/>
        <end position="147"/>
    </location>
</feature>
<keyword evidence="3" id="KW-1185">Reference proteome</keyword>
<accession>A0A8T1WEL2</accession>
<comment type="caution">
    <text evidence="2">The sequence shown here is derived from an EMBL/GenBank/DDBJ whole genome shotgun (WGS) entry which is preliminary data.</text>
</comment>
<protein>
    <submittedName>
        <fullName evidence="2">Uncharacterized protein</fullName>
    </submittedName>
</protein>
<gene>
    <name evidence="2" type="ORF">PHYPSEUDO_004133</name>
</gene>
<feature type="compositionally biased region" description="Low complexity" evidence="1">
    <location>
        <begin position="104"/>
        <end position="119"/>
    </location>
</feature>
<proteinExistence type="predicted"/>